<dbReference type="PANTHER" id="PTHR23501:SF198">
    <property type="entry name" value="AZOLE RESISTANCE PROTEIN 1-RELATED"/>
    <property type="match status" value="1"/>
</dbReference>
<name>A0A8H6U4T7_9AGAR</name>
<feature type="compositionally biased region" description="Polar residues" evidence="5">
    <location>
        <begin position="271"/>
        <end position="280"/>
    </location>
</feature>
<feature type="region of interest" description="Disordered" evidence="5">
    <location>
        <begin position="239"/>
        <end position="280"/>
    </location>
</feature>
<keyword evidence="4 6" id="KW-0472">Membrane</keyword>
<dbReference type="SUPFAM" id="SSF103473">
    <property type="entry name" value="MFS general substrate transporter"/>
    <property type="match status" value="1"/>
</dbReference>
<keyword evidence="2 6" id="KW-0812">Transmembrane</keyword>
<evidence type="ECO:0000313" key="8">
    <source>
        <dbReference type="Proteomes" id="UP000623467"/>
    </source>
</evidence>
<evidence type="ECO:0000256" key="1">
    <source>
        <dbReference type="ARBA" id="ARBA00004141"/>
    </source>
</evidence>
<dbReference type="GO" id="GO:0005886">
    <property type="term" value="C:plasma membrane"/>
    <property type="evidence" value="ECO:0007669"/>
    <property type="project" value="TreeGrafter"/>
</dbReference>
<accession>A0A8H6U4T7</accession>
<dbReference type="GO" id="GO:0022857">
    <property type="term" value="F:transmembrane transporter activity"/>
    <property type="evidence" value="ECO:0007669"/>
    <property type="project" value="TreeGrafter"/>
</dbReference>
<feature type="transmembrane region" description="Helical" evidence="6">
    <location>
        <begin position="79"/>
        <end position="99"/>
    </location>
</feature>
<organism evidence="7 8">
    <name type="scientific">Mycena sanguinolenta</name>
    <dbReference type="NCBI Taxonomy" id="230812"/>
    <lineage>
        <taxon>Eukaryota</taxon>
        <taxon>Fungi</taxon>
        <taxon>Dikarya</taxon>
        <taxon>Basidiomycota</taxon>
        <taxon>Agaricomycotina</taxon>
        <taxon>Agaricomycetes</taxon>
        <taxon>Agaricomycetidae</taxon>
        <taxon>Agaricales</taxon>
        <taxon>Marasmiineae</taxon>
        <taxon>Mycenaceae</taxon>
        <taxon>Mycena</taxon>
    </lineage>
</organism>
<keyword evidence="3 6" id="KW-1133">Transmembrane helix</keyword>
<comment type="caution">
    <text evidence="7">The sequence shown here is derived from an EMBL/GenBank/DDBJ whole genome shotgun (WGS) entry which is preliminary data.</text>
</comment>
<feature type="compositionally biased region" description="Basic and acidic residues" evidence="5">
    <location>
        <begin position="259"/>
        <end position="270"/>
    </location>
</feature>
<sequence length="318" mass="35590">MMQQLSFFSVCLPCCWGFFLGWEWRKKHAALVPFTMFRRRSQSGAALATFFIGLGLFVSVYYLPLWYQAKGHTATRSGIDILPFMISVVAASGITGVLIAKLGRYWHIIIISPLIFSIGSGLLFTLSTNSPPKQLIGYQILAGSRSWRRTSKTFFLAIHAEWAAEPHMIPQAVALCSFMQLTVGNVTFYGSRIAGTIFRNKLKEYLAAYVNEIPIESLTAAQQSVDAIFTLPPGIPRPYNHRIHSESQSRLSHGNSRRNSGEHRSCDNKQSRPQSTNKRGIQLIMTQEQKNGMQEYAACISVVGEGMHSSLVQKPPWL</sequence>
<evidence type="ECO:0000256" key="6">
    <source>
        <dbReference type="SAM" id="Phobius"/>
    </source>
</evidence>
<dbReference type="Gene3D" id="1.20.1250.20">
    <property type="entry name" value="MFS general substrate transporter like domains"/>
    <property type="match status" value="1"/>
</dbReference>
<protein>
    <submittedName>
        <fullName evidence="7">ABC transporter</fullName>
    </submittedName>
</protein>
<dbReference type="InterPro" id="IPR036259">
    <property type="entry name" value="MFS_trans_sf"/>
</dbReference>
<dbReference type="AlphaFoldDB" id="A0A8H6U4T7"/>
<evidence type="ECO:0000256" key="2">
    <source>
        <dbReference type="ARBA" id="ARBA00022692"/>
    </source>
</evidence>
<dbReference type="OrthoDB" id="10021397at2759"/>
<evidence type="ECO:0000256" key="4">
    <source>
        <dbReference type="ARBA" id="ARBA00023136"/>
    </source>
</evidence>
<dbReference type="Proteomes" id="UP000623467">
    <property type="component" value="Unassembled WGS sequence"/>
</dbReference>
<gene>
    <name evidence="7" type="ORF">MSAN_02490300</name>
</gene>
<proteinExistence type="predicted"/>
<evidence type="ECO:0000256" key="3">
    <source>
        <dbReference type="ARBA" id="ARBA00022989"/>
    </source>
</evidence>
<dbReference type="PANTHER" id="PTHR23501">
    <property type="entry name" value="MAJOR FACILITATOR SUPERFAMILY"/>
    <property type="match status" value="1"/>
</dbReference>
<reference evidence="7" key="1">
    <citation type="submission" date="2020-05" db="EMBL/GenBank/DDBJ databases">
        <title>Mycena genomes resolve the evolution of fungal bioluminescence.</title>
        <authorList>
            <person name="Tsai I.J."/>
        </authorList>
    </citation>
    <scope>NUCLEOTIDE SEQUENCE</scope>
    <source>
        <strain evidence="7">160909Yilan</strain>
    </source>
</reference>
<dbReference type="EMBL" id="JACAZH010000086">
    <property type="protein sequence ID" value="KAF7328105.1"/>
    <property type="molecule type" value="Genomic_DNA"/>
</dbReference>
<evidence type="ECO:0000313" key="7">
    <source>
        <dbReference type="EMBL" id="KAF7328105.1"/>
    </source>
</evidence>
<keyword evidence="8" id="KW-1185">Reference proteome</keyword>
<feature type="compositionally biased region" description="Polar residues" evidence="5">
    <location>
        <begin position="246"/>
        <end position="258"/>
    </location>
</feature>
<evidence type="ECO:0000256" key="5">
    <source>
        <dbReference type="SAM" id="MobiDB-lite"/>
    </source>
</evidence>
<comment type="subcellular location">
    <subcellularLocation>
        <location evidence="1">Membrane</location>
        <topology evidence="1">Multi-pass membrane protein</topology>
    </subcellularLocation>
</comment>
<feature type="transmembrane region" description="Helical" evidence="6">
    <location>
        <begin position="105"/>
        <end position="126"/>
    </location>
</feature>
<feature type="transmembrane region" description="Helical" evidence="6">
    <location>
        <begin position="45"/>
        <end position="67"/>
    </location>
</feature>